<name>A0A147K6Z3_9BACI</name>
<dbReference type="InterPro" id="IPR025716">
    <property type="entry name" value="Post-transcriptional_regulator"/>
</dbReference>
<sequence length="107" mass="12531">MKIHPYEHFHESLEPLLTSKAEELKLFGYGKVTNDQLWDFLQLKVWKKPVDEPRLSQLVNDVLGIKAGDFMNFKTVESFRSPNWFEDIDQKELEVLLYGVGNEDSDD</sequence>
<dbReference type="OrthoDB" id="2990595at2"/>
<protein>
    <recommendedName>
        <fullName evidence="3">Competence protein ComN</fullName>
    </recommendedName>
</protein>
<gene>
    <name evidence="1" type="ORF">Q75_10630</name>
</gene>
<comment type="caution">
    <text evidence="1">The sequence shown here is derived from an EMBL/GenBank/DDBJ whole genome shotgun (WGS) entry which is preliminary data.</text>
</comment>
<organism evidence="1 2">
    <name type="scientific">Bacillus coahuilensis p1.1.43</name>
    <dbReference type="NCBI Taxonomy" id="1150625"/>
    <lineage>
        <taxon>Bacteria</taxon>
        <taxon>Bacillati</taxon>
        <taxon>Bacillota</taxon>
        <taxon>Bacilli</taxon>
        <taxon>Bacillales</taxon>
        <taxon>Bacillaceae</taxon>
        <taxon>Bacillus</taxon>
    </lineage>
</organism>
<dbReference type="AlphaFoldDB" id="A0A147K6Z3"/>
<proteinExistence type="predicted"/>
<dbReference type="EMBL" id="LDYG01000032">
    <property type="protein sequence ID" value="KUP05837.1"/>
    <property type="molecule type" value="Genomic_DNA"/>
</dbReference>
<dbReference type="Pfam" id="PF13797">
    <property type="entry name" value="Post_transc_reg"/>
    <property type="match status" value="1"/>
</dbReference>
<evidence type="ECO:0000313" key="2">
    <source>
        <dbReference type="Proteomes" id="UP000074108"/>
    </source>
</evidence>
<evidence type="ECO:0008006" key="3">
    <source>
        <dbReference type="Google" id="ProtNLM"/>
    </source>
</evidence>
<dbReference type="PATRIC" id="fig|1150625.3.peg.2263"/>
<dbReference type="Proteomes" id="UP000074108">
    <property type="component" value="Unassembled WGS sequence"/>
</dbReference>
<evidence type="ECO:0000313" key="1">
    <source>
        <dbReference type="EMBL" id="KUP05837.1"/>
    </source>
</evidence>
<dbReference type="STRING" id="1150625.Q75_10630"/>
<keyword evidence="2" id="KW-1185">Reference proteome</keyword>
<accession>A0A147K6Z3</accession>
<dbReference type="RefSeq" id="WP_059283165.1">
    <property type="nucleotide sequence ID" value="NZ_LDYG01000032.1"/>
</dbReference>
<reference evidence="1 2" key="1">
    <citation type="journal article" date="2016" name="Front. Microbiol.">
        <title>Microevolution Analysis of Bacillus coahuilensis Unveils Differences in Phosphorus Acquisition Strategies and Their Regulation.</title>
        <authorList>
            <person name="Gomez-Lunar Z."/>
            <person name="Hernandez-Gonzalez I."/>
            <person name="Rodriguez-Torres M.D."/>
            <person name="Souza V."/>
            <person name="Olmedo-Alvarez G."/>
        </authorList>
    </citation>
    <scope>NUCLEOTIDE SEQUENCE [LARGE SCALE GENOMIC DNA]</scope>
    <source>
        <strain evidence="2">p1.1.43</strain>
    </source>
</reference>